<evidence type="ECO:0000313" key="17">
    <source>
        <dbReference type="Proteomes" id="UP001374584"/>
    </source>
</evidence>
<evidence type="ECO:0000256" key="5">
    <source>
        <dbReference type="ARBA" id="ARBA00013229"/>
    </source>
</evidence>
<name>A0AAN9MK09_PHACN</name>
<comment type="similarity">
    <text evidence="3">In the N-terminal section; belongs to the PMEI family.</text>
</comment>
<evidence type="ECO:0000259" key="15">
    <source>
        <dbReference type="SMART" id="SM00856"/>
    </source>
</evidence>
<comment type="similarity">
    <text evidence="4">In the C-terminal section; belongs to the pectinesterase family.</text>
</comment>
<dbReference type="Gene3D" id="2.160.20.10">
    <property type="entry name" value="Single-stranded right-handed beta-helix, Pectin lyase-like"/>
    <property type="match status" value="1"/>
</dbReference>
<evidence type="ECO:0000313" key="16">
    <source>
        <dbReference type="EMBL" id="KAK7356265.1"/>
    </source>
</evidence>
<evidence type="ECO:0000256" key="11">
    <source>
        <dbReference type="ARBA" id="ARBA00047928"/>
    </source>
</evidence>
<dbReference type="FunFam" id="1.20.140.40:FF:000001">
    <property type="entry name" value="Pectinesterase"/>
    <property type="match status" value="1"/>
</dbReference>
<evidence type="ECO:0000256" key="6">
    <source>
        <dbReference type="ARBA" id="ARBA00022512"/>
    </source>
</evidence>
<evidence type="ECO:0000256" key="2">
    <source>
        <dbReference type="ARBA" id="ARBA00005184"/>
    </source>
</evidence>
<dbReference type="SUPFAM" id="SSF51126">
    <property type="entry name" value="Pectin lyase-like"/>
    <property type="match status" value="1"/>
</dbReference>
<dbReference type="EMBL" id="JAYMYR010000006">
    <property type="protein sequence ID" value="KAK7356265.1"/>
    <property type="molecule type" value="Genomic_DNA"/>
</dbReference>
<evidence type="ECO:0000256" key="4">
    <source>
        <dbReference type="ARBA" id="ARBA00007786"/>
    </source>
</evidence>
<evidence type="ECO:0000256" key="8">
    <source>
        <dbReference type="ARBA" id="ARBA00023085"/>
    </source>
</evidence>
<keyword evidence="7 14" id="KW-0378">Hydrolase</keyword>
<dbReference type="Pfam" id="PF04043">
    <property type="entry name" value="PMEI"/>
    <property type="match status" value="1"/>
</dbReference>
<dbReference type="Gene3D" id="1.20.140.40">
    <property type="entry name" value="Invertase/pectin methylesterase inhibitor family protein"/>
    <property type="match status" value="1"/>
</dbReference>
<dbReference type="Pfam" id="PF01095">
    <property type="entry name" value="Pectinesterase"/>
    <property type="match status" value="1"/>
</dbReference>
<dbReference type="FunFam" id="2.160.20.10:FF:000001">
    <property type="entry name" value="Pectinesterase"/>
    <property type="match status" value="1"/>
</dbReference>
<keyword evidence="6" id="KW-0134">Cell wall</keyword>
<dbReference type="CDD" id="cd15798">
    <property type="entry name" value="PMEI-like_3"/>
    <property type="match status" value="1"/>
</dbReference>
<sequence>MNSKVIISSVSLILVVGVAIGVVVVVNKKDSDPQIAAQQKRVKTMCEGTEDPQLCHKTLSTVKGGNTSDPKVYIAAGVEATMKSVIQALNMSDRLKVEHGDKDPGIKMALDDCKDLIEFALDSIESSVNLVHNQDIQAMYDQSPDFRNWLSAIISYQETCTDGFNNETNGEKEIKEKLNTDSLDEMGKLTGIVLDIVTNMSTILESFDLKLNLNPSSRRLLQVDSEGLPTWFSGADRKLLAQVQKGGAAPNAVVAKDGSGKFKTIKEAIDAYPAKLQGRYVIYVKAGVYDEYITIPKKSANILIYGDGPGKTVVTGRKNFVDGVKTMQTATFANTAPGFIAKSMTFENTAGAVKHQAVAFRNQGDMSAIFDCAFHGYQDTLYVHANRQFYRNCEISGTIDFIFGASATVIQNSKIIGRLPEANQFNTLTADGTKLKNMATGIVLQNCEIVPEQALFPSRFKTKSYLGRPWKPFARTVVMESNIGDFIAPEGWNVWDGNLYLDTLYYAEYANTGPGSNIQGRVKWKGYRGNINKNEATQFTTGQFLRGGTTGNADDWLKATGVPYTAGFMKP</sequence>
<dbReference type="InterPro" id="IPR035513">
    <property type="entry name" value="Invertase/methylesterase_inhib"/>
</dbReference>
<reference evidence="16 17" key="1">
    <citation type="submission" date="2024-01" db="EMBL/GenBank/DDBJ databases">
        <title>The genomes of 5 underutilized Papilionoideae crops provide insights into root nodulation and disease resistanc.</title>
        <authorList>
            <person name="Jiang F."/>
        </authorList>
    </citation>
    <scope>NUCLEOTIDE SEQUENCE [LARGE SCALE GENOMIC DNA]</scope>
    <source>
        <strain evidence="16">JINMINGXINNONG_FW02</strain>
        <tissue evidence="16">Leaves</tissue>
    </source>
</reference>
<dbReference type="EC" id="3.1.1.11" evidence="5 14"/>
<keyword evidence="17" id="KW-1185">Reference proteome</keyword>
<dbReference type="InterPro" id="IPR000070">
    <property type="entry name" value="Pectinesterase_cat"/>
</dbReference>
<dbReference type="Proteomes" id="UP001374584">
    <property type="component" value="Unassembled WGS sequence"/>
</dbReference>
<protein>
    <recommendedName>
        <fullName evidence="5 14">Pectinesterase</fullName>
        <ecNumber evidence="5 14">3.1.1.11</ecNumber>
    </recommendedName>
</protein>
<keyword evidence="9" id="KW-1015">Disulfide bond</keyword>
<accession>A0AAN9MK09</accession>
<evidence type="ECO:0000256" key="7">
    <source>
        <dbReference type="ARBA" id="ARBA00022801"/>
    </source>
</evidence>
<dbReference type="InterPro" id="IPR011050">
    <property type="entry name" value="Pectin_lyase_fold/virulence"/>
</dbReference>
<evidence type="ECO:0000256" key="3">
    <source>
        <dbReference type="ARBA" id="ARBA00006027"/>
    </source>
</evidence>
<evidence type="ECO:0000256" key="14">
    <source>
        <dbReference type="RuleBase" id="RU000589"/>
    </source>
</evidence>
<dbReference type="SUPFAM" id="SSF101148">
    <property type="entry name" value="Plant invertase/pectin methylesterase inhibitor"/>
    <property type="match status" value="1"/>
</dbReference>
<evidence type="ECO:0000256" key="1">
    <source>
        <dbReference type="ARBA" id="ARBA00004191"/>
    </source>
</evidence>
<feature type="active site" evidence="13">
    <location>
        <position position="400"/>
    </location>
</feature>
<feature type="domain" description="Pectinesterase inhibitor" evidence="15">
    <location>
        <begin position="37"/>
        <end position="196"/>
    </location>
</feature>
<dbReference type="PANTHER" id="PTHR31707">
    <property type="entry name" value="PECTINESTERASE"/>
    <property type="match status" value="1"/>
</dbReference>
<dbReference type="GO" id="GO:0045490">
    <property type="term" value="P:pectin catabolic process"/>
    <property type="evidence" value="ECO:0007669"/>
    <property type="project" value="UniProtKB-UniRule"/>
</dbReference>
<dbReference type="AlphaFoldDB" id="A0AAN9MK09"/>
<comment type="subcellular location">
    <subcellularLocation>
        <location evidence="1">Secreted</location>
        <location evidence="1">Cell wall</location>
    </subcellularLocation>
</comment>
<dbReference type="GO" id="GO:0042545">
    <property type="term" value="P:cell wall modification"/>
    <property type="evidence" value="ECO:0007669"/>
    <property type="project" value="UniProtKB-UniRule"/>
</dbReference>
<keyword evidence="6" id="KW-0964">Secreted</keyword>
<comment type="catalytic activity">
    <reaction evidence="11 14">
        <text>[(1-&gt;4)-alpha-D-galacturonosyl methyl ester](n) + n H2O = [(1-&gt;4)-alpha-D-galacturonosyl](n) + n methanol + n H(+)</text>
        <dbReference type="Rhea" id="RHEA:22380"/>
        <dbReference type="Rhea" id="RHEA-COMP:14570"/>
        <dbReference type="Rhea" id="RHEA-COMP:14573"/>
        <dbReference type="ChEBI" id="CHEBI:15377"/>
        <dbReference type="ChEBI" id="CHEBI:15378"/>
        <dbReference type="ChEBI" id="CHEBI:17790"/>
        <dbReference type="ChEBI" id="CHEBI:140522"/>
        <dbReference type="ChEBI" id="CHEBI:140523"/>
        <dbReference type="EC" id="3.1.1.11"/>
    </reaction>
</comment>
<organism evidence="16 17">
    <name type="scientific">Phaseolus coccineus</name>
    <name type="common">Scarlet runner bean</name>
    <name type="synonym">Phaseolus multiflorus</name>
    <dbReference type="NCBI Taxonomy" id="3886"/>
    <lineage>
        <taxon>Eukaryota</taxon>
        <taxon>Viridiplantae</taxon>
        <taxon>Streptophyta</taxon>
        <taxon>Embryophyta</taxon>
        <taxon>Tracheophyta</taxon>
        <taxon>Spermatophyta</taxon>
        <taxon>Magnoliopsida</taxon>
        <taxon>eudicotyledons</taxon>
        <taxon>Gunneridae</taxon>
        <taxon>Pentapetalae</taxon>
        <taxon>rosids</taxon>
        <taxon>fabids</taxon>
        <taxon>Fabales</taxon>
        <taxon>Fabaceae</taxon>
        <taxon>Papilionoideae</taxon>
        <taxon>50 kb inversion clade</taxon>
        <taxon>NPAAA clade</taxon>
        <taxon>indigoferoid/millettioid clade</taxon>
        <taxon>Phaseoleae</taxon>
        <taxon>Phaseolus</taxon>
    </lineage>
</organism>
<dbReference type="GO" id="GO:0030599">
    <property type="term" value="F:pectinesterase activity"/>
    <property type="evidence" value="ECO:0007669"/>
    <property type="project" value="UniProtKB-UniRule"/>
</dbReference>
<dbReference type="GO" id="GO:0004857">
    <property type="term" value="F:enzyme inhibitor activity"/>
    <property type="evidence" value="ECO:0007669"/>
    <property type="project" value="InterPro"/>
</dbReference>
<keyword evidence="8 14" id="KW-0063">Aspartyl esterase</keyword>
<dbReference type="InterPro" id="IPR033131">
    <property type="entry name" value="Pectinesterase_Asp_AS"/>
</dbReference>
<gene>
    <name evidence="16" type="ORF">VNO80_15533</name>
</gene>
<dbReference type="InterPro" id="IPR006501">
    <property type="entry name" value="Pectinesterase_inhib_dom"/>
</dbReference>
<dbReference type="PROSITE" id="PS00503">
    <property type="entry name" value="PECTINESTERASE_2"/>
    <property type="match status" value="1"/>
</dbReference>
<comment type="function">
    <text evidence="12">Acts in the modification of cell walls via demethylesterification of cell wall pectin.</text>
</comment>
<evidence type="ECO:0000256" key="13">
    <source>
        <dbReference type="PROSITE-ProRule" id="PRU10040"/>
    </source>
</evidence>
<dbReference type="InterPro" id="IPR012334">
    <property type="entry name" value="Pectin_lyas_fold"/>
</dbReference>
<evidence type="ECO:0000256" key="12">
    <source>
        <dbReference type="ARBA" id="ARBA00057335"/>
    </source>
</evidence>
<dbReference type="NCBIfam" id="TIGR01614">
    <property type="entry name" value="PME_inhib"/>
    <property type="match status" value="1"/>
</dbReference>
<comment type="caution">
    <text evidence="16">The sequence shown here is derived from an EMBL/GenBank/DDBJ whole genome shotgun (WGS) entry which is preliminary data.</text>
</comment>
<dbReference type="SMART" id="SM00856">
    <property type="entry name" value="PMEI"/>
    <property type="match status" value="1"/>
</dbReference>
<evidence type="ECO:0000256" key="9">
    <source>
        <dbReference type="ARBA" id="ARBA00023157"/>
    </source>
</evidence>
<evidence type="ECO:0000256" key="10">
    <source>
        <dbReference type="ARBA" id="ARBA00023180"/>
    </source>
</evidence>
<comment type="pathway">
    <text evidence="2 14">Glycan metabolism; pectin degradation; 2-dehydro-3-deoxy-D-gluconate from pectin: step 1/5.</text>
</comment>
<keyword evidence="10" id="KW-0325">Glycoprotein</keyword>
<proteinExistence type="inferred from homology"/>